<sequence length="43" mass="5109">MGNYCSLGVLYCKPQFEQLFKEKSGFTKKFQTTFYLGTNQMDW</sequence>
<dbReference type="AlphaFoldDB" id="A0AAV5JCU5"/>
<protein>
    <submittedName>
        <fullName evidence="1">Uncharacterized protein</fullName>
    </submittedName>
</protein>
<accession>A0AAV5JCU5</accession>
<gene>
    <name evidence="1" type="ORF">SLEP1_g22645</name>
</gene>
<comment type="caution">
    <text evidence="1">The sequence shown here is derived from an EMBL/GenBank/DDBJ whole genome shotgun (WGS) entry which is preliminary data.</text>
</comment>
<name>A0AAV5JCU5_9ROSI</name>
<proteinExistence type="predicted"/>
<dbReference type="Proteomes" id="UP001054252">
    <property type="component" value="Unassembled WGS sequence"/>
</dbReference>
<evidence type="ECO:0000313" key="2">
    <source>
        <dbReference type="Proteomes" id="UP001054252"/>
    </source>
</evidence>
<keyword evidence="2" id="KW-1185">Reference proteome</keyword>
<evidence type="ECO:0000313" key="1">
    <source>
        <dbReference type="EMBL" id="GKV11382.1"/>
    </source>
</evidence>
<dbReference type="EMBL" id="BPVZ01000034">
    <property type="protein sequence ID" value="GKV11382.1"/>
    <property type="molecule type" value="Genomic_DNA"/>
</dbReference>
<organism evidence="1 2">
    <name type="scientific">Rubroshorea leprosula</name>
    <dbReference type="NCBI Taxonomy" id="152421"/>
    <lineage>
        <taxon>Eukaryota</taxon>
        <taxon>Viridiplantae</taxon>
        <taxon>Streptophyta</taxon>
        <taxon>Embryophyta</taxon>
        <taxon>Tracheophyta</taxon>
        <taxon>Spermatophyta</taxon>
        <taxon>Magnoliopsida</taxon>
        <taxon>eudicotyledons</taxon>
        <taxon>Gunneridae</taxon>
        <taxon>Pentapetalae</taxon>
        <taxon>rosids</taxon>
        <taxon>malvids</taxon>
        <taxon>Malvales</taxon>
        <taxon>Dipterocarpaceae</taxon>
        <taxon>Rubroshorea</taxon>
    </lineage>
</organism>
<reference evidence="1 2" key="1">
    <citation type="journal article" date="2021" name="Commun. Biol.">
        <title>The genome of Shorea leprosula (Dipterocarpaceae) highlights the ecological relevance of drought in aseasonal tropical rainforests.</title>
        <authorList>
            <person name="Ng K.K.S."/>
            <person name="Kobayashi M.J."/>
            <person name="Fawcett J.A."/>
            <person name="Hatakeyama M."/>
            <person name="Paape T."/>
            <person name="Ng C.H."/>
            <person name="Ang C.C."/>
            <person name="Tnah L.H."/>
            <person name="Lee C.T."/>
            <person name="Nishiyama T."/>
            <person name="Sese J."/>
            <person name="O'Brien M.J."/>
            <person name="Copetti D."/>
            <person name="Mohd Noor M.I."/>
            <person name="Ong R.C."/>
            <person name="Putra M."/>
            <person name="Sireger I.Z."/>
            <person name="Indrioko S."/>
            <person name="Kosugi Y."/>
            <person name="Izuno A."/>
            <person name="Isagi Y."/>
            <person name="Lee S.L."/>
            <person name="Shimizu K.K."/>
        </authorList>
    </citation>
    <scope>NUCLEOTIDE SEQUENCE [LARGE SCALE GENOMIC DNA]</scope>
    <source>
        <strain evidence="1">214</strain>
    </source>
</reference>